<accession>A0A0N0P7W3</accession>
<organism evidence="2 3">
    <name type="scientific">Leptomonas seymouri</name>
    <dbReference type="NCBI Taxonomy" id="5684"/>
    <lineage>
        <taxon>Eukaryota</taxon>
        <taxon>Discoba</taxon>
        <taxon>Euglenozoa</taxon>
        <taxon>Kinetoplastea</taxon>
        <taxon>Metakinetoplastina</taxon>
        <taxon>Trypanosomatida</taxon>
        <taxon>Trypanosomatidae</taxon>
        <taxon>Leishmaniinae</taxon>
        <taxon>Leptomonas</taxon>
    </lineage>
</organism>
<keyword evidence="1" id="KW-0812">Transmembrane</keyword>
<evidence type="ECO:0000313" key="3">
    <source>
        <dbReference type="Proteomes" id="UP000038009"/>
    </source>
</evidence>
<reference evidence="2 3" key="1">
    <citation type="journal article" date="2015" name="PLoS Pathog.">
        <title>Leptomonas seymouri: Adaptations to the Dixenous Life Cycle Analyzed by Genome Sequencing, Transcriptome Profiling and Co-infection with Leishmania donovani.</title>
        <authorList>
            <person name="Kraeva N."/>
            <person name="Butenko A."/>
            <person name="Hlavacova J."/>
            <person name="Kostygov A."/>
            <person name="Myskova J."/>
            <person name="Grybchuk D."/>
            <person name="Lestinova T."/>
            <person name="Votypka J."/>
            <person name="Volf P."/>
            <person name="Opperdoes F."/>
            <person name="Flegontov P."/>
            <person name="Lukes J."/>
            <person name="Yurchenko V."/>
        </authorList>
    </citation>
    <scope>NUCLEOTIDE SEQUENCE [LARGE SCALE GENOMIC DNA]</scope>
    <source>
        <strain evidence="2 3">ATCC 30220</strain>
    </source>
</reference>
<name>A0A0N0P7W3_LEPSE</name>
<keyword evidence="1" id="KW-0472">Membrane</keyword>
<feature type="transmembrane region" description="Helical" evidence="1">
    <location>
        <begin position="43"/>
        <end position="65"/>
    </location>
</feature>
<proteinExistence type="predicted"/>
<protein>
    <submittedName>
        <fullName evidence="2">Uncharacterized protein</fullName>
    </submittedName>
</protein>
<comment type="caution">
    <text evidence="2">The sequence shown here is derived from an EMBL/GenBank/DDBJ whole genome shotgun (WGS) entry which is preliminary data.</text>
</comment>
<dbReference type="OrthoDB" id="270485at2759"/>
<dbReference type="VEuPathDB" id="TriTrypDB:Lsey_0039_0230"/>
<evidence type="ECO:0000256" key="1">
    <source>
        <dbReference type="SAM" id="Phobius"/>
    </source>
</evidence>
<keyword evidence="1" id="KW-1133">Transmembrane helix</keyword>
<sequence>MQHLDIEQQLRLQEARQITSLSAGAVPPLSYLHRTYHAAAKDVITLFAGVPVVTAVLMVVVALLTRTAFFANSAKRMKDNHRRTHASLIIANTTPTTFSLCMASWMILLAVQTACNILREVSQQHYRSVQRVNAAALADLSALHTLPLENIKPHPIWGLTESMTALYPSLLQWTMTPIAFVFATQYAGMVCMWCYVLFAGRPLEAGVFGALVAFFPNFYEALLLNGNEPDRWPVWVTLVSFLLSLACLWAFGAPVIRREYRELKREIQGHTAEVLYKDRPELRELRTRAGRPPKRPKQN</sequence>
<dbReference type="AlphaFoldDB" id="A0A0N0P7W3"/>
<feature type="transmembrane region" description="Helical" evidence="1">
    <location>
        <begin position="178"/>
        <end position="198"/>
    </location>
</feature>
<feature type="transmembrane region" description="Helical" evidence="1">
    <location>
        <begin position="234"/>
        <end position="256"/>
    </location>
</feature>
<dbReference type="OMA" id="GNEPDRW"/>
<keyword evidence="3" id="KW-1185">Reference proteome</keyword>
<dbReference type="EMBL" id="LJSK01000039">
    <property type="protein sequence ID" value="KPI88827.1"/>
    <property type="molecule type" value="Genomic_DNA"/>
</dbReference>
<gene>
    <name evidence="2" type="ORF">ABL78_2086</name>
</gene>
<feature type="transmembrane region" description="Helical" evidence="1">
    <location>
        <begin position="86"/>
        <end position="111"/>
    </location>
</feature>
<dbReference type="Proteomes" id="UP000038009">
    <property type="component" value="Unassembled WGS sequence"/>
</dbReference>
<evidence type="ECO:0000313" key="2">
    <source>
        <dbReference type="EMBL" id="KPI88827.1"/>
    </source>
</evidence>
<feature type="transmembrane region" description="Helical" evidence="1">
    <location>
        <begin position="205"/>
        <end position="222"/>
    </location>
</feature>